<keyword evidence="1" id="KW-1133">Transmembrane helix</keyword>
<feature type="transmembrane region" description="Helical" evidence="1">
    <location>
        <begin position="12"/>
        <end position="34"/>
    </location>
</feature>
<keyword evidence="1" id="KW-0812">Transmembrane</keyword>
<name>A0A1H1C411_9BURK</name>
<sequence length="118" mass="12835">MKTVTVDMLRAHLLVASLTAVGTEALVCVALLVLPVSQQFFGSTSFRLFAIVVILGGVIAAREFAQAAFESAVEKHHTMPVNRAAWPVEFAVDADCPRRWLVILHLRLTGKPFVLAGH</sequence>
<keyword evidence="3" id="KW-1185">Reference proteome</keyword>
<accession>A0A1H1C411</accession>
<dbReference type="RefSeq" id="WP_074764097.1">
    <property type="nucleotide sequence ID" value="NZ_FNKP01000001.1"/>
</dbReference>
<organism evidence="2 3">
    <name type="scientific">Paraburkholderia fungorum</name>
    <dbReference type="NCBI Taxonomy" id="134537"/>
    <lineage>
        <taxon>Bacteria</taxon>
        <taxon>Pseudomonadati</taxon>
        <taxon>Pseudomonadota</taxon>
        <taxon>Betaproteobacteria</taxon>
        <taxon>Burkholderiales</taxon>
        <taxon>Burkholderiaceae</taxon>
        <taxon>Paraburkholderia</taxon>
    </lineage>
</organism>
<proteinExistence type="predicted"/>
<dbReference type="AlphaFoldDB" id="A0A1H1C411"/>
<evidence type="ECO:0000313" key="3">
    <source>
        <dbReference type="Proteomes" id="UP000183487"/>
    </source>
</evidence>
<feature type="transmembrane region" description="Helical" evidence="1">
    <location>
        <begin position="40"/>
        <end position="61"/>
    </location>
</feature>
<evidence type="ECO:0000313" key="2">
    <source>
        <dbReference type="EMBL" id="SDQ58901.1"/>
    </source>
</evidence>
<reference evidence="3" key="1">
    <citation type="submission" date="2016-10" db="EMBL/GenBank/DDBJ databases">
        <authorList>
            <person name="Varghese N."/>
        </authorList>
    </citation>
    <scope>NUCLEOTIDE SEQUENCE [LARGE SCALE GENOMIC DNA]</scope>
    <source>
        <strain evidence="3">GAS106B</strain>
    </source>
</reference>
<gene>
    <name evidence="2" type="ORF">SAMN05443245_1960</name>
</gene>
<dbReference type="EMBL" id="FNKP01000001">
    <property type="protein sequence ID" value="SDQ58901.1"/>
    <property type="molecule type" value="Genomic_DNA"/>
</dbReference>
<keyword evidence="1" id="KW-0472">Membrane</keyword>
<evidence type="ECO:0000256" key="1">
    <source>
        <dbReference type="SAM" id="Phobius"/>
    </source>
</evidence>
<protein>
    <submittedName>
        <fullName evidence="2">Uncharacterized protein</fullName>
    </submittedName>
</protein>
<dbReference type="Proteomes" id="UP000183487">
    <property type="component" value="Unassembled WGS sequence"/>
</dbReference>
<dbReference type="OrthoDB" id="9007359at2"/>